<feature type="chain" id="PRO_5046779697" evidence="1">
    <location>
        <begin position="19"/>
        <end position="584"/>
    </location>
</feature>
<dbReference type="PANTHER" id="PTHR33361:SF2">
    <property type="entry name" value="DUF885 DOMAIN-CONTAINING PROTEIN"/>
    <property type="match status" value="1"/>
</dbReference>
<accession>A0ABS8GAF3</accession>
<keyword evidence="3" id="KW-1185">Reference proteome</keyword>
<dbReference type="InterPro" id="IPR010281">
    <property type="entry name" value="DUF885"/>
</dbReference>
<evidence type="ECO:0000256" key="1">
    <source>
        <dbReference type="SAM" id="SignalP"/>
    </source>
</evidence>
<protein>
    <submittedName>
        <fullName evidence="2">DUF885 domain-containing protein</fullName>
    </submittedName>
</protein>
<reference evidence="2 3" key="1">
    <citation type="submission" date="2021-10" db="EMBL/GenBank/DDBJ databases">
        <title>Draft genome of Aestuariibacter halophilus JC2043.</title>
        <authorList>
            <person name="Emsley S.A."/>
            <person name="Pfannmuller K.M."/>
            <person name="Ushijima B."/>
            <person name="Saw J.H."/>
            <person name="Videau P."/>
        </authorList>
    </citation>
    <scope>NUCLEOTIDE SEQUENCE [LARGE SCALE GENOMIC DNA]</scope>
    <source>
        <strain evidence="2 3">JC2043</strain>
    </source>
</reference>
<keyword evidence="1" id="KW-0732">Signal</keyword>
<organism evidence="2 3">
    <name type="scientific">Fluctibacter halophilus</name>
    <dbReference type="NCBI Taxonomy" id="226011"/>
    <lineage>
        <taxon>Bacteria</taxon>
        <taxon>Pseudomonadati</taxon>
        <taxon>Pseudomonadota</taxon>
        <taxon>Gammaproteobacteria</taxon>
        <taxon>Alteromonadales</taxon>
        <taxon>Alteromonadaceae</taxon>
        <taxon>Fluctibacter</taxon>
    </lineage>
</organism>
<dbReference type="Pfam" id="PF05960">
    <property type="entry name" value="DUF885"/>
    <property type="match status" value="1"/>
</dbReference>
<dbReference type="EMBL" id="JAJEWP010000005">
    <property type="protein sequence ID" value="MCC2617498.1"/>
    <property type="molecule type" value="Genomic_DNA"/>
</dbReference>
<gene>
    <name evidence="2" type="ORF">LJ739_14690</name>
</gene>
<dbReference type="PANTHER" id="PTHR33361">
    <property type="entry name" value="GLR0591 PROTEIN"/>
    <property type="match status" value="1"/>
</dbReference>
<sequence>MRRLFAVLWLLLPTVALASSPSDTLSNLLEEIWQYELKVSPTYATSMGVHDYDDQLADNSADALAAQNRSYSAFLERLQAIDSAALTRSEQITVMMQQRRLQNYLDEYRFNAHFVPITSEYGFHSAIAMLPQIARFKTAEDVSNYLKRLAAIGPYFDQQIAWMREGMKVNMVQPKAVLAGFEDSVQPFFEGSAEDSPFYTPLQSLPDAIGDAQQASLQAQAREHIAQVVMPAYQRFYQFLVDEYIPQAKTGIAASQWPQGKAYYQNRAEYYTTTSLSADEIHAIGVEEVARIRGEMQQVIDELGFEGDINAFIHFLRTDPQFYAPSAQALLKHAAYYSKKIDGLLPKLFYTLPRTPYGVAPVPESIAPKYTTGRYISPTRDDEPGYYWVNTYALDKRPLYAIPALTLHEAVPGHHLQISLAREMSDLPPVRRYTYISAFGEGWGLYSEYLGKEIGFYETPYDEFGRLSYEMWRACRLVVDTGMHMKGWTRQQALDYMMENTALSAHNVKTEIDRYISWPAQALSYKIGELEIKRLRQLAEQRLGERFDLRAFHDAVLAHGSVPLSVLADNIEQFIQQHQGTPSH</sequence>
<evidence type="ECO:0000313" key="2">
    <source>
        <dbReference type="EMBL" id="MCC2617498.1"/>
    </source>
</evidence>
<evidence type="ECO:0000313" key="3">
    <source>
        <dbReference type="Proteomes" id="UP001520878"/>
    </source>
</evidence>
<comment type="caution">
    <text evidence="2">The sequence shown here is derived from an EMBL/GenBank/DDBJ whole genome shotgun (WGS) entry which is preliminary data.</text>
</comment>
<proteinExistence type="predicted"/>
<dbReference type="Proteomes" id="UP001520878">
    <property type="component" value="Unassembled WGS sequence"/>
</dbReference>
<dbReference type="RefSeq" id="WP_229161702.1">
    <property type="nucleotide sequence ID" value="NZ_JAJEWP010000005.1"/>
</dbReference>
<feature type="signal peptide" evidence="1">
    <location>
        <begin position="1"/>
        <end position="18"/>
    </location>
</feature>
<name>A0ABS8GAF3_9ALTE</name>